<feature type="compositionally biased region" description="Basic residues" evidence="9">
    <location>
        <begin position="912"/>
        <end position="921"/>
    </location>
</feature>
<dbReference type="SMART" id="SM00357">
    <property type="entry name" value="CSP"/>
    <property type="match status" value="1"/>
</dbReference>
<dbReference type="InterPro" id="IPR003029">
    <property type="entry name" value="S1_domain"/>
</dbReference>
<dbReference type="Gene3D" id="2.40.50.140">
    <property type="entry name" value="Nucleic acid-binding proteins"/>
    <property type="match status" value="2"/>
</dbReference>
<evidence type="ECO:0000256" key="1">
    <source>
        <dbReference type="ARBA" id="ARBA00001849"/>
    </source>
</evidence>
<dbReference type="HAMAP" id="MF_01895">
    <property type="entry name" value="RNase_R"/>
    <property type="match status" value="1"/>
</dbReference>
<reference evidence="11 12" key="1">
    <citation type="journal article" date="2016" name="Int. J. Syst. Evol. Microbiol.">
        <title>Acidipila dinghuensis sp. nov., an acidobacterium isolated from forest soil.</title>
        <authorList>
            <person name="Jiang Y.W."/>
            <person name="Wang J."/>
            <person name="Chen M.H."/>
            <person name="Lv Y.Y."/>
            <person name="Qiu L.H."/>
        </authorList>
    </citation>
    <scope>NUCLEOTIDE SEQUENCE [LARGE SCALE GENOMIC DNA]</scope>
    <source>
        <strain evidence="11 12">DHOF10</strain>
    </source>
</reference>
<dbReference type="Pfam" id="PF00773">
    <property type="entry name" value="RNB"/>
    <property type="match status" value="1"/>
</dbReference>
<evidence type="ECO:0000256" key="5">
    <source>
        <dbReference type="ARBA" id="ARBA00022801"/>
    </source>
</evidence>
<dbReference type="InterPro" id="IPR012340">
    <property type="entry name" value="NA-bd_OB-fold"/>
</dbReference>
<dbReference type="PANTHER" id="PTHR23355:SF9">
    <property type="entry name" value="DIS3-LIKE EXONUCLEASE 2"/>
    <property type="match status" value="1"/>
</dbReference>
<dbReference type="OrthoDB" id="9764149at2"/>
<dbReference type="EC" id="3.1.13.1" evidence="8"/>
<dbReference type="SUPFAM" id="SSF50249">
    <property type="entry name" value="Nucleic acid-binding proteins"/>
    <property type="match status" value="3"/>
</dbReference>
<accession>A0A4Q1SL39</accession>
<dbReference type="InterPro" id="IPR001900">
    <property type="entry name" value="RNase_II/R"/>
</dbReference>
<dbReference type="Pfam" id="PF08206">
    <property type="entry name" value="OB_RNB"/>
    <property type="match status" value="1"/>
</dbReference>
<evidence type="ECO:0000313" key="12">
    <source>
        <dbReference type="Proteomes" id="UP000290253"/>
    </source>
</evidence>
<dbReference type="GO" id="GO:0006402">
    <property type="term" value="P:mRNA catabolic process"/>
    <property type="evidence" value="ECO:0007669"/>
    <property type="project" value="TreeGrafter"/>
</dbReference>
<dbReference type="InterPro" id="IPR040476">
    <property type="entry name" value="CSD2"/>
</dbReference>
<dbReference type="InterPro" id="IPR022966">
    <property type="entry name" value="RNase_II/R_CS"/>
</dbReference>
<proteinExistence type="inferred from homology"/>
<dbReference type="PROSITE" id="PS50126">
    <property type="entry name" value="S1"/>
    <property type="match status" value="1"/>
</dbReference>
<dbReference type="InterPro" id="IPR050180">
    <property type="entry name" value="RNR_Ribonuclease"/>
</dbReference>
<keyword evidence="6 8" id="KW-0269">Exonuclease</keyword>
<gene>
    <name evidence="8" type="primary">rnr</name>
    <name evidence="11" type="ORF">ESZ00_09245</name>
</gene>
<dbReference type="InterPro" id="IPR013223">
    <property type="entry name" value="RNase_B_OB_dom"/>
</dbReference>
<evidence type="ECO:0000256" key="3">
    <source>
        <dbReference type="ARBA" id="ARBA00022490"/>
    </source>
</evidence>
<feature type="domain" description="S1 motif" evidence="10">
    <location>
        <begin position="729"/>
        <end position="813"/>
    </location>
</feature>
<organism evidence="11 12">
    <name type="scientific">Silvibacterium dinghuense</name>
    <dbReference type="NCBI Taxonomy" id="1560006"/>
    <lineage>
        <taxon>Bacteria</taxon>
        <taxon>Pseudomonadati</taxon>
        <taxon>Acidobacteriota</taxon>
        <taxon>Terriglobia</taxon>
        <taxon>Terriglobales</taxon>
        <taxon>Acidobacteriaceae</taxon>
        <taxon>Silvibacterium</taxon>
    </lineage>
</organism>
<evidence type="ECO:0000313" key="11">
    <source>
        <dbReference type="EMBL" id="RXS98010.1"/>
    </source>
</evidence>
<evidence type="ECO:0000259" key="10">
    <source>
        <dbReference type="PROSITE" id="PS50126"/>
    </source>
</evidence>
<dbReference type="GO" id="GO:0005829">
    <property type="term" value="C:cytosol"/>
    <property type="evidence" value="ECO:0007669"/>
    <property type="project" value="TreeGrafter"/>
</dbReference>
<sequence length="921" mass="103588">MTDRELLRHIERSPGQKAGYKQLVREFSLGGGRERRLLLEHLARLTAAGHLTKVDKEQWAIAKAAAARDNLIAGRLDLHRDGFGFVRPNEGQKVSGEDIFIPPPEIHGAMQGDQVLVELAPARNDGRGDNRKLGRVVRVLTRRNATVVGVFHYATSERAPGNYIRPFDDRMGHPVFIPFDAELPEAAATPHRVLGKEAVAARAYDPDNLEGLVMDVEITHWPTPHTPARGVIREILGYEDDFGVDVEMVIRKHHLPHAFPDNVLEEARAVAHLDAETVAARRDFRALPIVTIDGETARDFDDAVLVELDEETGHWRLQVHIADVAEYVRPDTALDLEARLRGNSVYFPDRAIPMLPQELSTDICSLRPDEDRLVLSCLMNIDPSGNVVDYEVTEGVIRSARRMTYTQVHKILDGDEAVRAEFAPLVPAFERMKQLAEILHHKRDRRGSIDFDLPEPIIEFDEFGAMKSVTRSERNWAHRLIEEFMLSANESVASWIENLSVPSLYRIHEKPEAKRVVEFEEVAASFGYSLGVGNLPVKTFHTRGERRDRHRNGRSDGRSSDRNARGHEVAGDIAITPKMYQKLTAKISGKPEERIVAYLMLRSLKQAKYSERNEGHFALAAPCYTHFTSPIRRYPDLIIHRIVKALLGAGVEGHGVLSPGEPHAKQAKPHKEPALRISAVPKAPAYEVISETDLQLIAGESSANERRAADAERELVEWKKLKFMRDRVGEDFHAMILSATKYGLFVELDDLFVEGLVPIQSLGALDNDYYTWRENTREIIGERWGRKFRIGQRVRVILERIDAQQKRLQFGILLEEEEQAQQSAKGRKGKAKKSATAEAEPSAKKAARKGLGKATNRNPKKGRRKGPVPDFAINVAGPNAKKKSPGTKRTSKPSRASRRSMQQEAAQSIPYPRKKKSKKKK</sequence>
<dbReference type="Pfam" id="PF17876">
    <property type="entry name" value="CSD2"/>
    <property type="match status" value="1"/>
</dbReference>
<evidence type="ECO:0000256" key="4">
    <source>
        <dbReference type="ARBA" id="ARBA00022722"/>
    </source>
</evidence>
<comment type="function">
    <text evidence="8">3'-5' exoribonuclease that releases 5'-nucleoside monophosphates and is involved in maturation of structured RNAs.</text>
</comment>
<comment type="catalytic activity">
    <reaction evidence="1 8">
        <text>Exonucleolytic cleavage in the 3'- to 5'-direction to yield nucleoside 5'-phosphates.</text>
        <dbReference type="EC" id="3.1.13.1"/>
    </reaction>
</comment>
<dbReference type="RefSeq" id="WP_129207789.1">
    <property type="nucleotide sequence ID" value="NZ_BMGU01000001.1"/>
</dbReference>
<feature type="region of interest" description="Disordered" evidence="9">
    <location>
        <begin position="539"/>
        <end position="568"/>
    </location>
</feature>
<dbReference type="SMART" id="SM00955">
    <property type="entry name" value="RNB"/>
    <property type="match status" value="1"/>
</dbReference>
<dbReference type="PROSITE" id="PS01175">
    <property type="entry name" value="RIBONUCLEASE_II"/>
    <property type="match status" value="1"/>
</dbReference>
<dbReference type="Proteomes" id="UP000290253">
    <property type="component" value="Unassembled WGS sequence"/>
</dbReference>
<evidence type="ECO:0000256" key="8">
    <source>
        <dbReference type="HAMAP-Rule" id="MF_01895"/>
    </source>
</evidence>
<keyword evidence="12" id="KW-1185">Reference proteome</keyword>
<evidence type="ECO:0000256" key="2">
    <source>
        <dbReference type="ARBA" id="ARBA00004496"/>
    </source>
</evidence>
<evidence type="ECO:0000256" key="7">
    <source>
        <dbReference type="ARBA" id="ARBA00022884"/>
    </source>
</evidence>
<comment type="similarity">
    <text evidence="8">Belongs to the RNR ribonuclease family. RNase R subfamily.</text>
</comment>
<evidence type="ECO:0000256" key="6">
    <source>
        <dbReference type="ARBA" id="ARBA00022839"/>
    </source>
</evidence>
<evidence type="ECO:0000256" key="9">
    <source>
        <dbReference type="SAM" id="MobiDB-lite"/>
    </source>
</evidence>
<dbReference type="InterPro" id="IPR011129">
    <property type="entry name" value="CSD"/>
</dbReference>
<comment type="subcellular location">
    <subcellularLocation>
        <location evidence="2 8">Cytoplasm</location>
    </subcellularLocation>
</comment>
<keyword evidence="5 8" id="KW-0378">Hydrolase</keyword>
<dbReference type="SMART" id="SM00316">
    <property type="entry name" value="S1"/>
    <property type="match status" value="1"/>
</dbReference>
<dbReference type="InterPro" id="IPR004476">
    <property type="entry name" value="RNase_II/RNase_R"/>
</dbReference>
<keyword evidence="4 8" id="KW-0540">Nuclease</keyword>
<name>A0A4Q1SL39_9BACT</name>
<protein>
    <recommendedName>
        <fullName evidence="8">Ribonuclease R</fullName>
        <shortName evidence="8">RNase R</shortName>
        <ecNumber evidence="8">3.1.13.1</ecNumber>
    </recommendedName>
</protein>
<keyword evidence="7 8" id="KW-0694">RNA-binding</keyword>
<comment type="caution">
    <text evidence="11">The sequence shown here is derived from an EMBL/GenBank/DDBJ whole genome shotgun (WGS) entry which is preliminary data.</text>
</comment>
<dbReference type="PANTHER" id="PTHR23355">
    <property type="entry name" value="RIBONUCLEASE"/>
    <property type="match status" value="1"/>
</dbReference>
<dbReference type="Pfam" id="PF00575">
    <property type="entry name" value="S1"/>
    <property type="match status" value="1"/>
</dbReference>
<dbReference type="AlphaFoldDB" id="A0A4Q1SL39"/>
<dbReference type="GO" id="GO:0003723">
    <property type="term" value="F:RNA binding"/>
    <property type="evidence" value="ECO:0007669"/>
    <property type="project" value="UniProtKB-UniRule"/>
</dbReference>
<feature type="compositionally biased region" description="Basic and acidic residues" evidence="9">
    <location>
        <begin position="542"/>
        <end position="568"/>
    </location>
</feature>
<keyword evidence="3 8" id="KW-0963">Cytoplasm</keyword>
<dbReference type="NCBIfam" id="TIGR00358">
    <property type="entry name" value="3_prime_RNase"/>
    <property type="match status" value="1"/>
</dbReference>
<dbReference type="EMBL" id="SDMK01000001">
    <property type="protein sequence ID" value="RXS98010.1"/>
    <property type="molecule type" value="Genomic_DNA"/>
</dbReference>
<feature type="region of interest" description="Disordered" evidence="9">
    <location>
        <begin position="821"/>
        <end position="921"/>
    </location>
</feature>
<feature type="compositionally biased region" description="Basic residues" evidence="9">
    <location>
        <begin position="880"/>
        <end position="898"/>
    </location>
</feature>
<dbReference type="CDD" id="cd04471">
    <property type="entry name" value="S1_RNase_R"/>
    <property type="match status" value="1"/>
</dbReference>
<dbReference type="GO" id="GO:0008859">
    <property type="term" value="F:exoribonuclease II activity"/>
    <property type="evidence" value="ECO:0007669"/>
    <property type="project" value="UniProtKB-UniRule"/>
</dbReference>
<dbReference type="InterPro" id="IPR011805">
    <property type="entry name" value="RNase_R"/>
</dbReference>